<protein>
    <submittedName>
        <fullName evidence="2">Uncharacterized protein</fullName>
    </submittedName>
</protein>
<accession>A0AAV5TIH1</accession>
<dbReference type="GO" id="GO:0000175">
    <property type="term" value="F:3'-5'-RNA exonuclease activity"/>
    <property type="evidence" value="ECO:0007669"/>
    <property type="project" value="InterPro"/>
</dbReference>
<name>A0AAV5TIH1_9BILA</name>
<sequence length="247" mass="28137">EASQKYFEHMFEDFITDRKYSGEVSEGVSTRCASGTNRTIESGFSIVDRLFSQSPNMSIPRRCARLMVMRNHTMEWMASKSPEDRHSIVVAARSSVPSIRTENALWKKHLASEILKRAHEKERERVSKRAAVTMRRYKAVRDVASSGIVIDIAEISVLLDPLPATERVKALRAQIRFRERALLQPPPTDRIYVLSKEGKPLSEDELRRRLIILIEDDLRGMLITRSLPSSLIGCDKRRWLAGGSMVG</sequence>
<evidence type="ECO:0000313" key="3">
    <source>
        <dbReference type="Proteomes" id="UP001432027"/>
    </source>
</evidence>
<dbReference type="PANTHER" id="PTHR11046">
    <property type="entry name" value="OLIGORIBONUCLEASE, MITOCHONDRIAL"/>
    <property type="match status" value="1"/>
</dbReference>
<organism evidence="2 3">
    <name type="scientific">Pristionchus entomophagus</name>
    <dbReference type="NCBI Taxonomy" id="358040"/>
    <lineage>
        <taxon>Eukaryota</taxon>
        <taxon>Metazoa</taxon>
        <taxon>Ecdysozoa</taxon>
        <taxon>Nematoda</taxon>
        <taxon>Chromadorea</taxon>
        <taxon>Rhabditida</taxon>
        <taxon>Rhabditina</taxon>
        <taxon>Diplogasteromorpha</taxon>
        <taxon>Diplogasteroidea</taxon>
        <taxon>Neodiplogasteridae</taxon>
        <taxon>Pristionchus</taxon>
    </lineage>
</organism>
<proteinExistence type="predicted"/>
<reference evidence="2" key="1">
    <citation type="submission" date="2023-10" db="EMBL/GenBank/DDBJ databases">
        <title>Genome assembly of Pristionchus species.</title>
        <authorList>
            <person name="Yoshida K."/>
            <person name="Sommer R.J."/>
        </authorList>
    </citation>
    <scope>NUCLEOTIDE SEQUENCE</scope>
    <source>
        <strain evidence="2">RS0144</strain>
    </source>
</reference>
<dbReference type="EMBL" id="BTSX01000004">
    <property type="protein sequence ID" value="GMS94072.1"/>
    <property type="molecule type" value="Genomic_DNA"/>
</dbReference>
<dbReference type="AlphaFoldDB" id="A0AAV5TIH1"/>
<dbReference type="Proteomes" id="UP001432027">
    <property type="component" value="Unassembled WGS sequence"/>
</dbReference>
<dbReference type="InterPro" id="IPR022894">
    <property type="entry name" value="Oligoribonuclease"/>
</dbReference>
<comment type="caution">
    <text evidence="2">The sequence shown here is derived from an EMBL/GenBank/DDBJ whole genome shotgun (WGS) entry which is preliminary data.</text>
</comment>
<keyword evidence="1" id="KW-0378">Hydrolase</keyword>
<keyword evidence="1" id="KW-0540">Nuclease</keyword>
<dbReference type="PANTHER" id="PTHR11046:SF25">
    <property type="match status" value="1"/>
</dbReference>
<feature type="non-terminal residue" evidence="2">
    <location>
        <position position="1"/>
    </location>
</feature>
<keyword evidence="3" id="KW-1185">Reference proteome</keyword>
<gene>
    <name evidence="2" type="ORF">PENTCL1PPCAC_16247</name>
</gene>
<evidence type="ECO:0000256" key="1">
    <source>
        <dbReference type="ARBA" id="ARBA00022722"/>
    </source>
</evidence>
<evidence type="ECO:0000313" key="2">
    <source>
        <dbReference type="EMBL" id="GMS94072.1"/>
    </source>
</evidence>